<proteinExistence type="predicted"/>
<dbReference type="EMBL" id="ASPP01013115">
    <property type="protein sequence ID" value="ETO19944.1"/>
    <property type="molecule type" value="Genomic_DNA"/>
</dbReference>
<keyword evidence="2" id="KW-0472">Membrane</keyword>
<gene>
    <name evidence="4" type="ORF">RFI_17274</name>
</gene>
<feature type="compositionally biased region" description="Basic residues" evidence="1">
    <location>
        <begin position="328"/>
        <end position="338"/>
    </location>
</feature>
<evidence type="ECO:0000313" key="5">
    <source>
        <dbReference type="Proteomes" id="UP000023152"/>
    </source>
</evidence>
<evidence type="ECO:0000256" key="1">
    <source>
        <dbReference type="SAM" id="MobiDB-lite"/>
    </source>
</evidence>
<comment type="caution">
    <text evidence="4">The sequence shown here is derived from an EMBL/GenBank/DDBJ whole genome shotgun (WGS) entry which is preliminary data.</text>
</comment>
<dbReference type="InterPro" id="IPR001005">
    <property type="entry name" value="SANT/Myb"/>
</dbReference>
<keyword evidence="2" id="KW-1133">Transmembrane helix</keyword>
<reference evidence="4 5" key="1">
    <citation type="journal article" date="2013" name="Curr. Biol.">
        <title>The Genome of the Foraminiferan Reticulomyxa filosa.</title>
        <authorList>
            <person name="Glockner G."/>
            <person name="Hulsmann N."/>
            <person name="Schleicher M."/>
            <person name="Noegel A.A."/>
            <person name="Eichinger L."/>
            <person name="Gallinger C."/>
            <person name="Pawlowski J."/>
            <person name="Sierra R."/>
            <person name="Euteneuer U."/>
            <person name="Pillet L."/>
            <person name="Moustafa A."/>
            <person name="Platzer M."/>
            <person name="Groth M."/>
            <person name="Szafranski K."/>
            <person name="Schliwa M."/>
        </authorList>
    </citation>
    <scope>NUCLEOTIDE SEQUENCE [LARGE SCALE GENOMIC DNA]</scope>
</reference>
<dbReference type="OMA" id="KEHELFM"/>
<feature type="domain" description="Myb-like" evidence="3">
    <location>
        <begin position="109"/>
        <end position="161"/>
    </location>
</feature>
<dbReference type="GO" id="GO:0004842">
    <property type="term" value="F:ubiquitin-protein transferase activity"/>
    <property type="evidence" value="ECO:0007669"/>
    <property type="project" value="InterPro"/>
</dbReference>
<dbReference type="SUPFAM" id="SSF46689">
    <property type="entry name" value="Homeodomain-like"/>
    <property type="match status" value="1"/>
</dbReference>
<evidence type="ECO:0000313" key="4">
    <source>
        <dbReference type="EMBL" id="ETO19944.1"/>
    </source>
</evidence>
<evidence type="ECO:0000259" key="3">
    <source>
        <dbReference type="PROSITE" id="PS50090"/>
    </source>
</evidence>
<dbReference type="OrthoDB" id="6781668at2759"/>
<sequence length="610" mass="69511">KKKKKKKKKKTKEDGVVSNDDEEIIDTLERRRKNRGKNRGKKSEPKSDSATKGDGPKRIGRLLLDDALQKKDTYDGLLLLLLWSKARIKSYEERKEKPNAYYYRFNEEGEPQKRGIWEPKEHELFMTRLLEMGANVQWGVFSMTIPGRVGYQCSNYYRDLIKKQWIVDFNYKIEGGKLTYQTKKDTSKSDKSKHNKLDDYREKAFAFVIRKVVFFDPSNVWTNLPACHSQAPKAIKGLQIDGVHVHIFHAKCSKQQSKGANEEGMTEGGESGVSSVPVTDGANVQENPPEQEPPKNETAPNSLPKTNDENNDITNTARNPDIGDALHSSKKVSKRKKSSGSFHDDIVTPPVKRRRTKRTCTVTTLSFVILANKKRIMTIVINIYIYILFLLLLQKNHSGCDESAGVEPVSKLSNDNPLPDLIDIMTGEIVKQPALSPYGHVLSYETWSRILRNSATKDTCPFTKQKLTRRSLIKLTKENIATYQSSIRNFTDSEKVEAEKRKVECNEAVPNPGMPLSLLPKLIFMQQKKICRSFFFLFAFFACFSVGAKIIQLKNGKMVGFGVKCELMKFVKKICDCSKYFKNFPKQGGRQNGCYLRYTTQCLCLSSIRC</sequence>
<dbReference type="Proteomes" id="UP000023152">
    <property type="component" value="Unassembled WGS sequence"/>
</dbReference>
<feature type="transmembrane region" description="Helical" evidence="2">
    <location>
        <begin position="376"/>
        <end position="393"/>
    </location>
</feature>
<dbReference type="AlphaFoldDB" id="X6N2J2"/>
<protein>
    <recommendedName>
        <fullName evidence="3">Myb-like domain-containing protein</fullName>
    </recommendedName>
</protein>
<keyword evidence="5" id="KW-1185">Reference proteome</keyword>
<accession>X6N2J2</accession>
<feature type="region of interest" description="Disordered" evidence="1">
    <location>
        <begin position="253"/>
        <end position="354"/>
    </location>
</feature>
<dbReference type="InterPro" id="IPR003613">
    <property type="entry name" value="Ubox_domain"/>
</dbReference>
<evidence type="ECO:0000256" key="2">
    <source>
        <dbReference type="SAM" id="Phobius"/>
    </source>
</evidence>
<feature type="region of interest" description="Disordered" evidence="1">
    <location>
        <begin position="1"/>
        <end position="56"/>
    </location>
</feature>
<dbReference type="Gene3D" id="3.30.40.10">
    <property type="entry name" value="Zinc/RING finger domain, C3HC4 (zinc finger)"/>
    <property type="match status" value="1"/>
</dbReference>
<dbReference type="PROSITE" id="PS50090">
    <property type="entry name" value="MYB_LIKE"/>
    <property type="match status" value="1"/>
</dbReference>
<feature type="compositionally biased region" description="Basic and acidic residues" evidence="1">
    <location>
        <begin position="41"/>
        <end position="56"/>
    </location>
</feature>
<dbReference type="Pfam" id="PF04564">
    <property type="entry name" value="U-box"/>
    <property type="match status" value="1"/>
</dbReference>
<feature type="non-terminal residue" evidence="4">
    <location>
        <position position="1"/>
    </location>
</feature>
<dbReference type="SUPFAM" id="SSF57850">
    <property type="entry name" value="RING/U-box"/>
    <property type="match status" value="1"/>
</dbReference>
<feature type="transmembrane region" description="Helical" evidence="2">
    <location>
        <begin position="533"/>
        <end position="551"/>
    </location>
</feature>
<dbReference type="GO" id="GO:0016567">
    <property type="term" value="P:protein ubiquitination"/>
    <property type="evidence" value="ECO:0007669"/>
    <property type="project" value="InterPro"/>
</dbReference>
<dbReference type="InterPro" id="IPR013083">
    <property type="entry name" value="Znf_RING/FYVE/PHD"/>
</dbReference>
<organism evidence="4 5">
    <name type="scientific">Reticulomyxa filosa</name>
    <dbReference type="NCBI Taxonomy" id="46433"/>
    <lineage>
        <taxon>Eukaryota</taxon>
        <taxon>Sar</taxon>
        <taxon>Rhizaria</taxon>
        <taxon>Retaria</taxon>
        <taxon>Foraminifera</taxon>
        <taxon>Monothalamids</taxon>
        <taxon>Reticulomyxidae</taxon>
        <taxon>Reticulomyxa</taxon>
    </lineage>
</organism>
<dbReference type="InterPro" id="IPR009057">
    <property type="entry name" value="Homeodomain-like_sf"/>
</dbReference>
<keyword evidence="2" id="KW-0812">Transmembrane</keyword>
<feature type="compositionally biased region" description="Basic residues" evidence="1">
    <location>
        <begin position="1"/>
        <end position="10"/>
    </location>
</feature>
<feature type="compositionally biased region" description="Basic residues" evidence="1">
    <location>
        <begin position="30"/>
        <end position="40"/>
    </location>
</feature>
<name>X6N2J2_RETFI</name>